<accession>A0A1J9P156</accession>
<feature type="compositionally biased region" description="Low complexity" evidence="1">
    <location>
        <begin position="297"/>
        <end position="307"/>
    </location>
</feature>
<sequence>MSAQPTDFQSKLTSSEDWEDWDRAFCHKEEPLPPAPPVLVTVAAATPSTEQTTRSSSVATATTVTDPITVELANKNAVATYDLARKHWQDQMTLLNSQRVTIKEHNSKVREQEANLNELGAWMRKMAKQGYQFDFMGLARMQDNLGRRFNELLNPRGREPKWEEWLETLESLLSRMQSLKMKETENSRVWFRFLEDKLEAHGNVTAIQWLISYRGDHEKEIDKSSLNFRMVLAALRGTLGSRKGGSKPIYKGAFATYGGEAGTHGQEDAPESEGKTTKPQHLPSRRGAGGKRRFSQRDSFFFFNEPN</sequence>
<organism evidence="2 3">
    <name type="scientific">Blastomyces percursus</name>
    <dbReference type="NCBI Taxonomy" id="1658174"/>
    <lineage>
        <taxon>Eukaryota</taxon>
        <taxon>Fungi</taxon>
        <taxon>Dikarya</taxon>
        <taxon>Ascomycota</taxon>
        <taxon>Pezizomycotina</taxon>
        <taxon>Eurotiomycetes</taxon>
        <taxon>Eurotiomycetidae</taxon>
        <taxon>Onygenales</taxon>
        <taxon>Ajellomycetaceae</taxon>
        <taxon>Blastomyces</taxon>
    </lineage>
</organism>
<comment type="caution">
    <text evidence="2">The sequence shown here is derived from an EMBL/GenBank/DDBJ whole genome shotgun (WGS) entry which is preliminary data.</text>
</comment>
<dbReference type="OrthoDB" id="5095651at2759"/>
<name>A0A1J9P156_9EURO</name>
<dbReference type="VEuPathDB" id="FungiDB:ACJ73_09954"/>
<reference evidence="2 3" key="1">
    <citation type="submission" date="2015-08" db="EMBL/GenBank/DDBJ databases">
        <title>Emmonsia species relationships and genome sequence.</title>
        <authorList>
            <person name="Cuomo C.A."/>
            <person name="Schwartz I.S."/>
            <person name="Kenyon C."/>
            <person name="De Hoog G.S."/>
            <person name="Govender N.P."/>
            <person name="Botha A."/>
            <person name="Moreno L."/>
            <person name="De Vries M."/>
            <person name="Munoz J.F."/>
            <person name="Stielow J.B."/>
        </authorList>
    </citation>
    <scope>NUCLEOTIDE SEQUENCE [LARGE SCALE GENOMIC DNA]</scope>
    <source>
        <strain evidence="2 3">EI222</strain>
    </source>
</reference>
<keyword evidence="3" id="KW-1185">Reference proteome</keyword>
<evidence type="ECO:0000256" key="1">
    <source>
        <dbReference type="SAM" id="MobiDB-lite"/>
    </source>
</evidence>
<dbReference type="AlphaFoldDB" id="A0A1J9P156"/>
<feature type="region of interest" description="Disordered" evidence="1">
    <location>
        <begin position="260"/>
        <end position="307"/>
    </location>
</feature>
<dbReference type="EMBL" id="LGTZ01003170">
    <property type="protein sequence ID" value="OJD10064.1"/>
    <property type="molecule type" value="Genomic_DNA"/>
</dbReference>
<evidence type="ECO:0000313" key="3">
    <source>
        <dbReference type="Proteomes" id="UP000242791"/>
    </source>
</evidence>
<evidence type="ECO:0000313" key="2">
    <source>
        <dbReference type="EMBL" id="OJD10064.1"/>
    </source>
</evidence>
<gene>
    <name evidence="2" type="ORF">ACJ73_09954</name>
</gene>
<proteinExistence type="predicted"/>
<dbReference type="Proteomes" id="UP000242791">
    <property type="component" value="Unassembled WGS sequence"/>
</dbReference>
<protein>
    <submittedName>
        <fullName evidence="2">Uncharacterized protein</fullName>
    </submittedName>
</protein>